<name>A0ABX1CQG8_9SPHN</name>
<sequence length="268" mass="28555">MARGGEGCKGARVLPASLASRLARWRAATPRRLVGIGAALLAELLLVLLLLTLAPGVPEPRRERRTTFSMTDEPAVPEQEKTPEADEPAVAQTERPVEAPVPPAPPVPAPIAPPVPVPIVPLSPAQMAQADITPPAPPAPAPAVPRRGVAGPPNVGGGSAFADTPRVSGSGPNGEPLYAAAWYREPYPEELRGYLSTAQGPGWALIACRTVREWRVEDCVKLDESPAGSNIARSVLAAAWQFKVRPPRLGGELRYGEWVRIRIDYDLR</sequence>
<dbReference type="RefSeq" id="WP_168134142.1">
    <property type="nucleotide sequence ID" value="NZ_JAAVJH010000004.1"/>
</dbReference>
<keyword evidence="2" id="KW-0812">Transmembrane</keyword>
<evidence type="ECO:0000313" key="3">
    <source>
        <dbReference type="EMBL" id="NJR78607.1"/>
    </source>
</evidence>
<keyword evidence="4" id="KW-1185">Reference proteome</keyword>
<keyword evidence="2" id="KW-1133">Transmembrane helix</keyword>
<reference evidence="3 4" key="1">
    <citation type="submission" date="2020-03" db="EMBL/GenBank/DDBJ databases">
        <authorList>
            <person name="Wang L."/>
            <person name="He N."/>
            <person name="Li Y."/>
            <person name="Fang Y."/>
            <person name="Zhang F."/>
        </authorList>
    </citation>
    <scope>NUCLEOTIDE SEQUENCE [LARGE SCALE GENOMIC DNA]</scope>
    <source>
        <strain evidence="3 4">36D10-4-7</strain>
    </source>
</reference>
<dbReference type="Proteomes" id="UP000732399">
    <property type="component" value="Unassembled WGS sequence"/>
</dbReference>
<keyword evidence="2" id="KW-0472">Membrane</keyword>
<protein>
    <recommendedName>
        <fullName evidence="5">Energy transducer TonB</fullName>
    </recommendedName>
</protein>
<evidence type="ECO:0000256" key="1">
    <source>
        <dbReference type="SAM" id="MobiDB-lite"/>
    </source>
</evidence>
<feature type="region of interest" description="Disordered" evidence="1">
    <location>
        <begin position="61"/>
        <end position="105"/>
    </location>
</feature>
<proteinExistence type="predicted"/>
<comment type="caution">
    <text evidence="3">The sequence shown here is derived from an EMBL/GenBank/DDBJ whole genome shotgun (WGS) entry which is preliminary data.</text>
</comment>
<accession>A0ABX1CQG8</accession>
<evidence type="ECO:0008006" key="5">
    <source>
        <dbReference type="Google" id="ProtNLM"/>
    </source>
</evidence>
<feature type="transmembrane region" description="Helical" evidence="2">
    <location>
        <begin position="33"/>
        <end position="54"/>
    </location>
</feature>
<gene>
    <name evidence="3" type="ORF">HBH26_08415</name>
</gene>
<organism evidence="3 4">
    <name type="scientific">Sphingomonas corticis</name>
    <dbReference type="NCBI Taxonomy" id="2722791"/>
    <lineage>
        <taxon>Bacteria</taxon>
        <taxon>Pseudomonadati</taxon>
        <taxon>Pseudomonadota</taxon>
        <taxon>Alphaproteobacteria</taxon>
        <taxon>Sphingomonadales</taxon>
        <taxon>Sphingomonadaceae</taxon>
        <taxon>Sphingomonas</taxon>
    </lineage>
</organism>
<dbReference type="EMBL" id="JAAVJH010000004">
    <property type="protein sequence ID" value="NJR78607.1"/>
    <property type="molecule type" value="Genomic_DNA"/>
</dbReference>
<evidence type="ECO:0000313" key="4">
    <source>
        <dbReference type="Proteomes" id="UP000732399"/>
    </source>
</evidence>
<feature type="compositionally biased region" description="Low complexity" evidence="1">
    <location>
        <begin position="144"/>
        <end position="153"/>
    </location>
</feature>
<feature type="region of interest" description="Disordered" evidence="1">
    <location>
        <begin position="139"/>
        <end position="172"/>
    </location>
</feature>
<evidence type="ECO:0000256" key="2">
    <source>
        <dbReference type="SAM" id="Phobius"/>
    </source>
</evidence>